<dbReference type="SUPFAM" id="SSF141868">
    <property type="entry name" value="EAL domain-like"/>
    <property type="match status" value="1"/>
</dbReference>
<sequence>MASDKLSHRYAFLVAGLFSLLILLVLILLCVSVYLRTAGLRDQLTDTFSSSHDNYVSAALLDNASYLSERLFDPLYRLDVTRINEEVQDIYNWLRPKRVLVLDVDGLILSDGTDANPHYAEQQPVPEQLRDQQPHLLEQNGQESLYFPVVHFGELAGFVRIDLNPAMAGGGMAELESRVEDYWEGFLVNLLVIAASGLALVVLMTAGLIRYLRESLSEPILHMIEAAEEFARGNLGFRLTDLAMGEGEVRRLGNALIQMAADLSHAERRIMRQANFDVLTGLPNRLFALQELERMLLLAGKHNTRVAAMFLDLDDFKKVNDTLGHEAGDQLLVEAAERIRACLRGHDVAGRLGGDEFLVLMGSMTELDDSRTLLERLMNRFRQPFHLPGGHELVITVSIGVAIYPDHASDVSTLLRHADVALYEAKGGGRNIGKFFEEGMNQGMKRRLLLEQKIRESLVKNRFYLSYQPEFDIATGQMVGVEALLRWRCEELGDVASDEFIPVAESTGLIIPLGEMVWRTAVQQLASWRRTRPDFQLAVNLSPRQFRDTGLISGIARELEHSGVCAEGITFEITEGVLLDDQLNSDRLLQRLRDMGFSVAMDDFGTGYSSLSYLRSHPFDVLKVDKTFIQELESHPRDRELLRAAVDMAHALNLKVVAEGIETSAQLHWLRDMGCDSGQGYLFCRPVSAADIDRLLVAFSGAGRLAEVKNLQTPGADRFGTAG</sequence>
<dbReference type="AlphaFoldDB" id="A0A9X3EGF0"/>
<dbReference type="Pfam" id="PF00563">
    <property type="entry name" value="EAL"/>
    <property type="match status" value="1"/>
</dbReference>
<reference evidence="6" key="1">
    <citation type="submission" date="2022-11" db="EMBL/GenBank/DDBJ databases">
        <title>Parathalassolutuus dongxingensis gen. nov., sp. nov., a novel member of family Oceanospirillaceae isolated from a coastal shrimp pond in Guangxi, China.</title>
        <authorList>
            <person name="Chen H."/>
        </authorList>
    </citation>
    <scope>NUCLEOTIDE SEQUENCE</scope>
    <source>
        <strain evidence="6">G-43</strain>
    </source>
</reference>
<dbReference type="SMART" id="SM00267">
    <property type="entry name" value="GGDEF"/>
    <property type="match status" value="1"/>
</dbReference>
<dbReference type="InterPro" id="IPR035919">
    <property type="entry name" value="EAL_sf"/>
</dbReference>
<dbReference type="PROSITE" id="PS50883">
    <property type="entry name" value="EAL"/>
    <property type="match status" value="1"/>
</dbReference>
<dbReference type="CDD" id="cd01949">
    <property type="entry name" value="GGDEF"/>
    <property type="match status" value="1"/>
</dbReference>
<evidence type="ECO:0000256" key="2">
    <source>
        <dbReference type="SAM" id="Phobius"/>
    </source>
</evidence>
<dbReference type="PANTHER" id="PTHR44757:SF2">
    <property type="entry name" value="BIOFILM ARCHITECTURE MAINTENANCE PROTEIN MBAA"/>
    <property type="match status" value="1"/>
</dbReference>
<dbReference type="PROSITE" id="PS50885">
    <property type="entry name" value="HAMP"/>
    <property type="match status" value="1"/>
</dbReference>
<evidence type="ECO:0000313" key="7">
    <source>
        <dbReference type="Proteomes" id="UP001150830"/>
    </source>
</evidence>
<gene>
    <name evidence="6" type="ORF">OUO13_17865</name>
</gene>
<dbReference type="InterPro" id="IPR000160">
    <property type="entry name" value="GGDEF_dom"/>
</dbReference>
<dbReference type="Gene3D" id="3.20.20.450">
    <property type="entry name" value="EAL domain"/>
    <property type="match status" value="1"/>
</dbReference>
<dbReference type="GO" id="GO:0003824">
    <property type="term" value="F:catalytic activity"/>
    <property type="evidence" value="ECO:0007669"/>
    <property type="project" value="UniProtKB-ARBA"/>
</dbReference>
<feature type="domain" description="HAMP" evidence="4">
    <location>
        <begin position="214"/>
        <end position="268"/>
    </location>
</feature>
<comment type="cofactor">
    <cofactor evidence="1">
        <name>Mg(2+)</name>
        <dbReference type="ChEBI" id="CHEBI:18420"/>
    </cofactor>
</comment>
<proteinExistence type="predicted"/>
<dbReference type="InterPro" id="IPR003660">
    <property type="entry name" value="HAMP_dom"/>
</dbReference>
<dbReference type="Gene3D" id="3.30.70.270">
    <property type="match status" value="1"/>
</dbReference>
<feature type="transmembrane region" description="Helical" evidence="2">
    <location>
        <begin position="186"/>
        <end position="212"/>
    </location>
</feature>
<name>A0A9X3EGF0_9GAMM</name>
<dbReference type="GO" id="GO:0007165">
    <property type="term" value="P:signal transduction"/>
    <property type="evidence" value="ECO:0007669"/>
    <property type="project" value="InterPro"/>
</dbReference>
<evidence type="ECO:0000313" key="6">
    <source>
        <dbReference type="EMBL" id="MCY0967049.1"/>
    </source>
</evidence>
<dbReference type="SMART" id="SM00304">
    <property type="entry name" value="HAMP"/>
    <property type="match status" value="1"/>
</dbReference>
<dbReference type="InterPro" id="IPR052155">
    <property type="entry name" value="Biofilm_reg_signaling"/>
</dbReference>
<dbReference type="RefSeq" id="WP_283175254.1">
    <property type="nucleotide sequence ID" value="NZ_JAPNOA010000058.1"/>
</dbReference>
<dbReference type="SMART" id="SM00052">
    <property type="entry name" value="EAL"/>
    <property type="match status" value="1"/>
</dbReference>
<dbReference type="InterPro" id="IPR029787">
    <property type="entry name" value="Nucleotide_cyclase"/>
</dbReference>
<keyword evidence="2" id="KW-1133">Transmembrane helix</keyword>
<evidence type="ECO:0000259" key="5">
    <source>
        <dbReference type="PROSITE" id="PS50887"/>
    </source>
</evidence>
<accession>A0A9X3EGF0</accession>
<dbReference type="InterPro" id="IPR001633">
    <property type="entry name" value="EAL_dom"/>
</dbReference>
<dbReference type="Proteomes" id="UP001150830">
    <property type="component" value="Unassembled WGS sequence"/>
</dbReference>
<keyword evidence="2" id="KW-0472">Membrane</keyword>
<dbReference type="EMBL" id="JAPNOA010000058">
    <property type="protein sequence ID" value="MCY0967049.1"/>
    <property type="molecule type" value="Genomic_DNA"/>
</dbReference>
<dbReference type="Pfam" id="PF00990">
    <property type="entry name" value="GGDEF"/>
    <property type="match status" value="1"/>
</dbReference>
<feature type="transmembrane region" description="Helical" evidence="2">
    <location>
        <begin position="12"/>
        <end position="35"/>
    </location>
</feature>
<evidence type="ECO:0000256" key="1">
    <source>
        <dbReference type="ARBA" id="ARBA00001946"/>
    </source>
</evidence>
<dbReference type="FunFam" id="3.30.70.270:FF:000001">
    <property type="entry name" value="Diguanylate cyclase domain protein"/>
    <property type="match status" value="1"/>
</dbReference>
<dbReference type="PANTHER" id="PTHR44757">
    <property type="entry name" value="DIGUANYLATE CYCLASE DGCP"/>
    <property type="match status" value="1"/>
</dbReference>
<dbReference type="CDD" id="cd06225">
    <property type="entry name" value="HAMP"/>
    <property type="match status" value="1"/>
</dbReference>
<feature type="domain" description="EAL" evidence="3">
    <location>
        <begin position="447"/>
        <end position="700"/>
    </location>
</feature>
<comment type="caution">
    <text evidence="6">The sequence shown here is derived from an EMBL/GenBank/DDBJ whole genome shotgun (WGS) entry which is preliminary data.</text>
</comment>
<dbReference type="InterPro" id="IPR043128">
    <property type="entry name" value="Rev_trsase/Diguanyl_cyclase"/>
</dbReference>
<dbReference type="CDD" id="cd01948">
    <property type="entry name" value="EAL"/>
    <property type="match status" value="1"/>
</dbReference>
<dbReference type="GO" id="GO:0016020">
    <property type="term" value="C:membrane"/>
    <property type="evidence" value="ECO:0007669"/>
    <property type="project" value="InterPro"/>
</dbReference>
<protein>
    <submittedName>
        <fullName evidence="6">EAL domain-containing protein</fullName>
    </submittedName>
</protein>
<feature type="domain" description="GGDEF" evidence="5">
    <location>
        <begin position="304"/>
        <end position="438"/>
    </location>
</feature>
<keyword evidence="2" id="KW-0812">Transmembrane</keyword>
<dbReference type="NCBIfam" id="TIGR00254">
    <property type="entry name" value="GGDEF"/>
    <property type="match status" value="1"/>
</dbReference>
<dbReference type="PROSITE" id="PS50887">
    <property type="entry name" value="GGDEF"/>
    <property type="match status" value="1"/>
</dbReference>
<dbReference type="SUPFAM" id="SSF55073">
    <property type="entry name" value="Nucleotide cyclase"/>
    <property type="match status" value="1"/>
</dbReference>
<keyword evidence="7" id="KW-1185">Reference proteome</keyword>
<dbReference type="Gene3D" id="6.10.340.10">
    <property type="match status" value="1"/>
</dbReference>
<organism evidence="6 7">
    <name type="scientific">Parathalassolituus penaei</name>
    <dbReference type="NCBI Taxonomy" id="2997323"/>
    <lineage>
        <taxon>Bacteria</taxon>
        <taxon>Pseudomonadati</taxon>
        <taxon>Pseudomonadota</taxon>
        <taxon>Gammaproteobacteria</taxon>
        <taxon>Oceanospirillales</taxon>
        <taxon>Oceanospirillaceae</taxon>
        <taxon>Parathalassolituus</taxon>
    </lineage>
</organism>
<evidence type="ECO:0000259" key="3">
    <source>
        <dbReference type="PROSITE" id="PS50883"/>
    </source>
</evidence>
<evidence type="ECO:0000259" key="4">
    <source>
        <dbReference type="PROSITE" id="PS50885"/>
    </source>
</evidence>